<name>A0A563UFU9_9SPHI</name>
<evidence type="ECO:0000256" key="1">
    <source>
        <dbReference type="SAM" id="SignalP"/>
    </source>
</evidence>
<organism evidence="2 3">
    <name type="scientific">Mucilaginibacter pallidiroseus</name>
    <dbReference type="NCBI Taxonomy" id="2599295"/>
    <lineage>
        <taxon>Bacteria</taxon>
        <taxon>Pseudomonadati</taxon>
        <taxon>Bacteroidota</taxon>
        <taxon>Sphingobacteriia</taxon>
        <taxon>Sphingobacteriales</taxon>
        <taxon>Sphingobacteriaceae</taxon>
        <taxon>Mucilaginibacter</taxon>
    </lineage>
</organism>
<evidence type="ECO:0000313" key="2">
    <source>
        <dbReference type="EMBL" id="TWR30234.1"/>
    </source>
</evidence>
<dbReference type="OrthoDB" id="117186at2"/>
<dbReference type="InterPro" id="IPR032710">
    <property type="entry name" value="NTF2-like_dom_sf"/>
</dbReference>
<dbReference type="RefSeq" id="WP_146380694.1">
    <property type="nucleotide sequence ID" value="NZ_VOEJ01000002.1"/>
</dbReference>
<dbReference type="SUPFAM" id="SSF54427">
    <property type="entry name" value="NTF2-like"/>
    <property type="match status" value="1"/>
</dbReference>
<dbReference type="Proteomes" id="UP000320042">
    <property type="component" value="Unassembled WGS sequence"/>
</dbReference>
<dbReference type="AlphaFoldDB" id="A0A563UFU9"/>
<feature type="chain" id="PRO_5022068576" description="DUF4440 domain-containing protein" evidence="1">
    <location>
        <begin position="20"/>
        <end position="152"/>
    </location>
</feature>
<dbReference type="EMBL" id="VOEJ01000002">
    <property type="protein sequence ID" value="TWR30234.1"/>
    <property type="molecule type" value="Genomic_DNA"/>
</dbReference>
<comment type="caution">
    <text evidence="2">The sequence shown here is derived from an EMBL/GenBank/DDBJ whole genome shotgun (WGS) entry which is preliminary data.</text>
</comment>
<reference evidence="2 3" key="1">
    <citation type="submission" date="2019-07" db="EMBL/GenBank/DDBJ databases">
        <authorList>
            <person name="Kim J."/>
        </authorList>
    </citation>
    <scope>NUCLEOTIDE SEQUENCE [LARGE SCALE GENOMIC DNA]</scope>
    <source>
        <strain evidence="3">dk17</strain>
    </source>
</reference>
<evidence type="ECO:0000313" key="3">
    <source>
        <dbReference type="Proteomes" id="UP000320042"/>
    </source>
</evidence>
<feature type="signal peptide" evidence="1">
    <location>
        <begin position="1"/>
        <end position="19"/>
    </location>
</feature>
<accession>A0A563UFU9</accession>
<evidence type="ECO:0008006" key="4">
    <source>
        <dbReference type="Google" id="ProtNLM"/>
    </source>
</evidence>
<gene>
    <name evidence="2" type="ORF">FPZ43_04635</name>
</gene>
<keyword evidence="1" id="KW-0732">Signal</keyword>
<dbReference type="InterPro" id="IPR039437">
    <property type="entry name" value="FrzH/put_lumazine-bd"/>
</dbReference>
<dbReference type="Pfam" id="PF12893">
    <property type="entry name" value="Lumazine_bd_2"/>
    <property type="match status" value="1"/>
</dbReference>
<proteinExistence type="predicted"/>
<protein>
    <recommendedName>
        <fullName evidence="4">DUF4440 domain-containing protein</fullName>
    </recommendedName>
</protein>
<sequence>MKKLFIICTLICVSSLLRAQQSEANAVKQTINTMFAAMKAGDSTALKNTFAKGMVLQSVVNRKDGTTALITEQPEVFIKQVGAPHKEIYDERITFGDIKIDGTLASVWTPYKFYLGDKFSHCGVNFFQLMKGADGWKIIYIVDTHRKDNCPE</sequence>
<keyword evidence="3" id="KW-1185">Reference proteome</keyword>
<dbReference type="Gene3D" id="3.10.450.50">
    <property type="match status" value="1"/>
</dbReference>